<dbReference type="Proteomes" id="UP000245252">
    <property type="component" value="Unassembled WGS sequence"/>
</dbReference>
<comment type="caution">
    <text evidence="2">The sequence shown here is derived from an EMBL/GenBank/DDBJ whole genome shotgun (WGS) entry which is preliminary data.</text>
</comment>
<protein>
    <submittedName>
        <fullName evidence="2">Uncharacterized protein</fullName>
    </submittedName>
</protein>
<accession>A0A2U2DUJ2</accession>
<evidence type="ECO:0000313" key="3">
    <source>
        <dbReference type="Proteomes" id="UP000245252"/>
    </source>
</evidence>
<dbReference type="OrthoDB" id="7932606at2"/>
<keyword evidence="3" id="KW-1185">Reference proteome</keyword>
<evidence type="ECO:0000313" key="2">
    <source>
        <dbReference type="EMBL" id="PWE56967.1"/>
    </source>
</evidence>
<organism evidence="2 3">
    <name type="scientific">Metarhizobium album</name>
    <dbReference type="NCBI Taxonomy" id="2182425"/>
    <lineage>
        <taxon>Bacteria</taxon>
        <taxon>Pseudomonadati</taxon>
        <taxon>Pseudomonadota</taxon>
        <taxon>Alphaproteobacteria</taxon>
        <taxon>Hyphomicrobiales</taxon>
        <taxon>Rhizobiaceae</taxon>
        <taxon>Metarhizobium</taxon>
    </lineage>
</organism>
<evidence type="ECO:0000256" key="1">
    <source>
        <dbReference type="SAM" id="Coils"/>
    </source>
</evidence>
<reference evidence="2 3" key="1">
    <citation type="submission" date="2018-05" db="EMBL/GenBank/DDBJ databases">
        <title>The draft genome of strain NS-104.</title>
        <authorList>
            <person name="Hang P."/>
            <person name="Jiang J."/>
        </authorList>
    </citation>
    <scope>NUCLEOTIDE SEQUENCE [LARGE SCALE GENOMIC DNA]</scope>
    <source>
        <strain evidence="2 3">NS-104</strain>
    </source>
</reference>
<sequence length="148" mass="16661">MLFGQSLFQSVLERLEQERSEEEDEAPAASAYRVRGFSTGFVAATMEGAIGSRHAERSYLDVLEDTPPPVPEEEPVMPDHLLRLLPEEIAEDLALSPSDGVARLNEKRRLFAKFNHPDGVHENFRDNATIRMTIANLMIDEALRRLDA</sequence>
<gene>
    <name evidence="2" type="ORF">DEM27_04805</name>
</gene>
<dbReference type="RefSeq" id="WP_109457071.1">
    <property type="nucleotide sequence ID" value="NZ_QFBC01000002.1"/>
</dbReference>
<dbReference type="EMBL" id="QFBC01000002">
    <property type="protein sequence ID" value="PWE56967.1"/>
    <property type="molecule type" value="Genomic_DNA"/>
</dbReference>
<feature type="coiled-coil region" evidence="1">
    <location>
        <begin position="5"/>
        <end position="32"/>
    </location>
</feature>
<name>A0A2U2DUJ2_9HYPH</name>
<proteinExistence type="predicted"/>
<keyword evidence="1" id="KW-0175">Coiled coil</keyword>
<dbReference type="AlphaFoldDB" id="A0A2U2DUJ2"/>